<keyword evidence="2 4" id="KW-0503">Monooxygenase</keyword>
<evidence type="ECO:0000256" key="2">
    <source>
        <dbReference type="ARBA" id="ARBA00023033"/>
    </source>
</evidence>
<dbReference type="Pfam" id="PF01494">
    <property type="entry name" value="FAD_binding_3"/>
    <property type="match status" value="1"/>
</dbReference>
<dbReference type="GO" id="GO:0004497">
    <property type="term" value="F:monooxygenase activity"/>
    <property type="evidence" value="ECO:0007669"/>
    <property type="project" value="UniProtKB-KW"/>
</dbReference>
<dbReference type="PROSITE" id="PS51257">
    <property type="entry name" value="PROKAR_LIPOPROTEIN"/>
    <property type="match status" value="1"/>
</dbReference>
<keyword evidence="1" id="KW-0560">Oxidoreductase</keyword>
<name>A0A9X1FW62_9RHOB</name>
<dbReference type="PANTHER" id="PTHR13789">
    <property type="entry name" value="MONOOXYGENASE"/>
    <property type="match status" value="1"/>
</dbReference>
<dbReference type="InterPro" id="IPR002938">
    <property type="entry name" value="FAD-bd"/>
</dbReference>
<dbReference type="GO" id="GO:0071949">
    <property type="term" value="F:FAD binding"/>
    <property type="evidence" value="ECO:0007669"/>
    <property type="project" value="InterPro"/>
</dbReference>
<dbReference type="Proteomes" id="UP001138661">
    <property type="component" value="Unassembled WGS sequence"/>
</dbReference>
<comment type="caution">
    <text evidence="4">The sequence shown here is derived from an EMBL/GenBank/DDBJ whole genome shotgun (WGS) entry which is preliminary data.</text>
</comment>
<feature type="domain" description="FAD-binding" evidence="3">
    <location>
        <begin position="5"/>
        <end position="332"/>
    </location>
</feature>
<protein>
    <submittedName>
        <fullName evidence="4">FAD-dependent monooxygenase</fullName>
    </submittedName>
</protein>
<dbReference type="AlphaFoldDB" id="A0A9X1FW62"/>
<dbReference type="RefSeq" id="WP_219503145.1">
    <property type="nucleotide sequence ID" value="NZ_JAHXDN010000003.1"/>
</dbReference>
<proteinExistence type="predicted"/>
<keyword evidence="5" id="KW-1185">Reference proteome</keyword>
<organism evidence="4 5">
    <name type="scientific">Roseobacter insulae</name>
    <dbReference type="NCBI Taxonomy" id="2859783"/>
    <lineage>
        <taxon>Bacteria</taxon>
        <taxon>Pseudomonadati</taxon>
        <taxon>Pseudomonadota</taxon>
        <taxon>Alphaproteobacteria</taxon>
        <taxon>Rhodobacterales</taxon>
        <taxon>Roseobacteraceae</taxon>
        <taxon>Roseobacter</taxon>
    </lineage>
</organism>
<accession>A0A9X1FW62</accession>
<evidence type="ECO:0000313" key="5">
    <source>
        <dbReference type="Proteomes" id="UP001138661"/>
    </source>
</evidence>
<gene>
    <name evidence="4" type="ORF">KX928_13135</name>
</gene>
<sequence>MIKNAIVVGGGVGGLACATALAREGVAVTVLEQAPEIAEVGAGLQISPNGLAVLRALGLEGGLSRRGAVQAQAVVLADYKRGAQVARLDLTRLHGQRYLFVHRADLIALLAQAARQANVSVELGRKVSAVVPGDVPQVRFDDGTSVRAEVVICADGLHSVGRQAVSPGPRAVFTGQVAWRALVPGADMPPEARVTMAPGRHLVSYPVRDGAFTNLVAVQERDSWADEGWHHKDDPEALRAAFADFGDPAQALLADVKEVSLWGLFRHPVADTWARDNVALVGDAAHPTLPFLAQGANLALEDAWVLSRCLLEDSLQTGYQTLRKPRAARVIEAASGNAWKYHLPNGPVRQLAHLGLALGSKLMPGLMMRQFDWIYGHDVTKDGKR</sequence>
<dbReference type="InterPro" id="IPR050493">
    <property type="entry name" value="FAD-dep_Monooxygenase_BioMet"/>
</dbReference>
<dbReference type="PANTHER" id="PTHR13789:SF309">
    <property type="entry name" value="PUTATIVE (AFU_ORTHOLOGUE AFUA_6G14510)-RELATED"/>
    <property type="match status" value="1"/>
</dbReference>
<dbReference type="EMBL" id="JAHXDN010000003">
    <property type="protein sequence ID" value="MBW4708727.1"/>
    <property type="molecule type" value="Genomic_DNA"/>
</dbReference>
<evidence type="ECO:0000259" key="3">
    <source>
        <dbReference type="Pfam" id="PF01494"/>
    </source>
</evidence>
<reference evidence="4" key="1">
    <citation type="submission" date="2021-07" db="EMBL/GenBank/DDBJ databases">
        <title>Roseobacter insulae sp. nov., isolated from a tidal flat.</title>
        <authorList>
            <person name="Park S."/>
            <person name="Yoon J.-H."/>
        </authorList>
    </citation>
    <scope>NUCLEOTIDE SEQUENCE</scope>
    <source>
        <strain evidence="4">YSTF-M11</strain>
    </source>
</reference>
<evidence type="ECO:0000313" key="4">
    <source>
        <dbReference type="EMBL" id="MBW4708727.1"/>
    </source>
</evidence>
<evidence type="ECO:0000256" key="1">
    <source>
        <dbReference type="ARBA" id="ARBA00023002"/>
    </source>
</evidence>